<dbReference type="OrthoDB" id="3007819at2759"/>
<feature type="region of interest" description="Disordered" evidence="1">
    <location>
        <begin position="550"/>
        <end position="569"/>
    </location>
</feature>
<organism evidence="2 3">
    <name type="scientific">Mycena chlorophos</name>
    <name type="common">Agaric fungus</name>
    <name type="synonym">Agaricus chlorophos</name>
    <dbReference type="NCBI Taxonomy" id="658473"/>
    <lineage>
        <taxon>Eukaryota</taxon>
        <taxon>Fungi</taxon>
        <taxon>Dikarya</taxon>
        <taxon>Basidiomycota</taxon>
        <taxon>Agaricomycotina</taxon>
        <taxon>Agaricomycetes</taxon>
        <taxon>Agaricomycetidae</taxon>
        <taxon>Agaricales</taxon>
        <taxon>Marasmiineae</taxon>
        <taxon>Mycenaceae</taxon>
        <taxon>Mycena</taxon>
    </lineage>
</organism>
<evidence type="ECO:0000313" key="3">
    <source>
        <dbReference type="Proteomes" id="UP000613580"/>
    </source>
</evidence>
<dbReference type="Proteomes" id="UP000613580">
    <property type="component" value="Unassembled WGS sequence"/>
</dbReference>
<reference evidence="2" key="1">
    <citation type="submission" date="2020-05" db="EMBL/GenBank/DDBJ databases">
        <title>Mycena genomes resolve the evolution of fungal bioluminescence.</title>
        <authorList>
            <person name="Tsai I.J."/>
        </authorList>
    </citation>
    <scope>NUCLEOTIDE SEQUENCE</scope>
    <source>
        <strain evidence="2">110903Hualien_Pintung</strain>
    </source>
</reference>
<feature type="region of interest" description="Disordered" evidence="1">
    <location>
        <begin position="394"/>
        <end position="432"/>
    </location>
</feature>
<evidence type="ECO:0008006" key="4">
    <source>
        <dbReference type="Google" id="ProtNLM"/>
    </source>
</evidence>
<evidence type="ECO:0000313" key="2">
    <source>
        <dbReference type="EMBL" id="KAF7321103.1"/>
    </source>
</evidence>
<proteinExistence type="predicted"/>
<dbReference type="AlphaFoldDB" id="A0A8H6TLI9"/>
<feature type="compositionally biased region" description="Acidic residues" evidence="1">
    <location>
        <begin position="560"/>
        <end position="569"/>
    </location>
</feature>
<dbReference type="EMBL" id="JACAZE010000002">
    <property type="protein sequence ID" value="KAF7321103.1"/>
    <property type="molecule type" value="Genomic_DNA"/>
</dbReference>
<comment type="caution">
    <text evidence="2">The sequence shown here is derived from an EMBL/GenBank/DDBJ whole genome shotgun (WGS) entry which is preliminary data.</text>
</comment>
<accession>A0A8H6TLI9</accession>
<keyword evidence="3" id="KW-1185">Reference proteome</keyword>
<gene>
    <name evidence="2" type="ORF">HMN09_00198000</name>
</gene>
<evidence type="ECO:0000256" key="1">
    <source>
        <dbReference type="SAM" id="MobiDB-lite"/>
    </source>
</evidence>
<feature type="region of interest" description="Disordered" evidence="1">
    <location>
        <begin position="195"/>
        <end position="214"/>
    </location>
</feature>
<name>A0A8H6TLI9_MYCCL</name>
<feature type="region of interest" description="Disordered" evidence="1">
    <location>
        <begin position="490"/>
        <end position="511"/>
    </location>
</feature>
<sequence>MSLCRAPNDVLQHIAFLTADPDASSPRAILALLLTSRTLYHALNASDSPHLYAAVFRLKHGPAPKLLLRTVTDSALAAELRRRCIALRRCRRRDVSVDGLRQDLTTLLRMVLTRRDTETFADVGFSAYILLVARVFLHDGEAQNPAYDADSCQALRKVVIWLLCLGLSRDDILAQSIETRSQLVGLLRPFVSSFPPDAKNSTPPPTPSPPQAVGGVTVLPVAEVDNETRMELMCSTPPRASFYDPSEKLPSASYAAVVLIFAFKEAVPLQIPYHLPLTRAAAIAANRAGPTAEDYAAFQQAVTVLFSDVRNADPSPPLLTASADIWVARLFPGADLLAGQDADQRALCGPGSLAGVWEGSIMISSCGLPEGSEPSDFLCRTPMQCEFTEIEDEALSPGLHQREGTTPPPTRSAAFESNSDSGAPGENPSGSGARVAIAIVGQTSPEHEEAWGSDGFTFAGRAHEDGGVVFTRRPVRWSLTPSLLRSALAHDRLQTKSKQKHAANDTESEDGTETWVFSGRLCYGAALVGTFRSSLADDACGVHGVFSLRKRPTAAPAADSESEGTDSQS</sequence>
<protein>
    <recommendedName>
        <fullName evidence="4">F-box domain-containing protein</fullName>
    </recommendedName>
</protein>